<protein>
    <submittedName>
        <fullName evidence="1">Uncharacterized protein</fullName>
    </submittedName>
</protein>
<organism evidence="1 2">
    <name type="scientific">Sphagnum jensenii</name>
    <dbReference type="NCBI Taxonomy" id="128206"/>
    <lineage>
        <taxon>Eukaryota</taxon>
        <taxon>Viridiplantae</taxon>
        <taxon>Streptophyta</taxon>
        <taxon>Embryophyta</taxon>
        <taxon>Bryophyta</taxon>
        <taxon>Sphagnophytina</taxon>
        <taxon>Sphagnopsida</taxon>
        <taxon>Sphagnales</taxon>
        <taxon>Sphagnaceae</taxon>
        <taxon>Sphagnum</taxon>
    </lineage>
</organism>
<dbReference type="Proteomes" id="UP001497522">
    <property type="component" value="Chromosome 15"/>
</dbReference>
<gene>
    <name evidence="1" type="ORF">CSSPJE1EN2_LOCUS8336</name>
</gene>
<accession>A0ABP1AS83</accession>
<dbReference type="EMBL" id="OZ023716">
    <property type="protein sequence ID" value="CAK9865341.1"/>
    <property type="molecule type" value="Genomic_DNA"/>
</dbReference>
<sequence length="87" mass="10183">MHSVQCLATGRGVIVVMPWDEWRELQLKDVADPHVALLPMHHDLRARFIQSAAWEYGQSMNGLPYGYHNMIFSWIDTWKRPPKHQEG</sequence>
<keyword evidence="2" id="KW-1185">Reference proteome</keyword>
<name>A0ABP1AS83_9BRYO</name>
<dbReference type="PANTHER" id="PTHR31354:SF2">
    <property type="entry name" value="OS01G0793500 PROTEIN"/>
    <property type="match status" value="1"/>
</dbReference>
<proteinExistence type="predicted"/>
<reference evidence="1" key="1">
    <citation type="submission" date="2024-03" db="EMBL/GenBank/DDBJ databases">
        <authorList>
            <consortium name="ELIXIR-Norway"/>
            <consortium name="Elixir Norway"/>
        </authorList>
    </citation>
    <scope>NUCLEOTIDE SEQUENCE</scope>
</reference>
<evidence type="ECO:0000313" key="1">
    <source>
        <dbReference type="EMBL" id="CAK9865341.1"/>
    </source>
</evidence>
<dbReference type="PANTHER" id="PTHR31354">
    <property type="entry name" value="OS01G0793500 PROTEIN"/>
    <property type="match status" value="1"/>
</dbReference>
<evidence type="ECO:0000313" key="2">
    <source>
        <dbReference type="Proteomes" id="UP001497522"/>
    </source>
</evidence>